<dbReference type="Gene3D" id="2.60.40.4070">
    <property type="match status" value="1"/>
</dbReference>
<feature type="region of interest" description="Disordered" evidence="6">
    <location>
        <begin position="1"/>
        <end position="22"/>
    </location>
</feature>
<dbReference type="RefSeq" id="WP_229956635.1">
    <property type="nucleotide sequence ID" value="NZ_BAAAEM010000002.1"/>
</dbReference>
<dbReference type="Proteomes" id="UP001500713">
    <property type="component" value="Unassembled WGS sequence"/>
</dbReference>
<dbReference type="Gene3D" id="2.30.30.910">
    <property type="match status" value="1"/>
</dbReference>
<comment type="function">
    <text evidence="4 5">Required for flagellar hook formation. May act as a scaffolding protein.</text>
</comment>
<reference evidence="9" key="1">
    <citation type="journal article" date="2019" name="Int. J. Syst. Evol. Microbiol.">
        <title>The Global Catalogue of Microorganisms (GCM) 10K type strain sequencing project: providing services to taxonomists for standard genome sequencing and annotation.</title>
        <authorList>
            <consortium name="The Broad Institute Genomics Platform"/>
            <consortium name="The Broad Institute Genome Sequencing Center for Infectious Disease"/>
            <person name="Wu L."/>
            <person name="Ma J."/>
        </authorList>
    </citation>
    <scope>NUCLEOTIDE SEQUENCE [LARGE SCALE GENOMIC DNA]</scope>
    <source>
        <strain evidence="9">JCM 14162</strain>
    </source>
</reference>
<evidence type="ECO:0000256" key="1">
    <source>
        <dbReference type="ARBA" id="ARBA00010577"/>
    </source>
</evidence>
<dbReference type="Pfam" id="PF13860">
    <property type="entry name" value="FlgD_ig"/>
    <property type="match status" value="1"/>
</dbReference>
<sequence>MTTIAETSPLNTTTARSNPLPASSLNQADFLRLMTAQLKMQDPFKPLDSNDMVAQMAQFSTVAGIEEMNGSLRKLNENNRIGDASSWLGRNVLVPGNKAVPNETGQYAGEFYLTAPTKDLSIDFLNDRGEIVQAIELGEQEAGPIVFEWDALDGNGKPLDHGPLKVRVNGGVIVGLSSWAKVEAVQSPTDGANARLITTNGEYWLSDAMRLR</sequence>
<evidence type="ECO:0000256" key="3">
    <source>
        <dbReference type="ARBA" id="ARBA00022795"/>
    </source>
</evidence>
<evidence type="ECO:0000256" key="6">
    <source>
        <dbReference type="SAM" id="MobiDB-lite"/>
    </source>
</evidence>
<accession>A0ABP3K1L5</accession>
<evidence type="ECO:0000313" key="8">
    <source>
        <dbReference type="EMBL" id="GAA0469384.1"/>
    </source>
</evidence>
<evidence type="ECO:0000259" key="7">
    <source>
        <dbReference type="Pfam" id="PF13860"/>
    </source>
</evidence>
<proteinExistence type="inferred from homology"/>
<comment type="similarity">
    <text evidence="1 5">Belongs to the FlgD family.</text>
</comment>
<dbReference type="EMBL" id="BAAAEM010000002">
    <property type="protein sequence ID" value="GAA0469384.1"/>
    <property type="molecule type" value="Genomic_DNA"/>
</dbReference>
<comment type="caution">
    <text evidence="8">The sequence shown here is derived from an EMBL/GenBank/DDBJ whole genome shotgun (WGS) entry which is preliminary data.</text>
</comment>
<dbReference type="InterPro" id="IPR005648">
    <property type="entry name" value="FlgD"/>
</dbReference>
<gene>
    <name evidence="8" type="ORF">GCM10009096_07890</name>
</gene>
<feature type="domain" description="FlgD/Vpr Ig-like" evidence="7">
    <location>
        <begin position="104"/>
        <end position="169"/>
    </location>
</feature>
<keyword evidence="9" id="KW-1185">Reference proteome</keyword>
<organism evidence="8 9">
    <name type="scientific">Parasphingorhabdus litoris</name>
    <dbReference type="NCBI Taxonomy" id="394733"/>
    <lineage>
        <taxon>Bacteria</taxon>
        <taxon>Pseudomonadati</taxon>
        <taxon>Pseudomonadota</taxon>
        <taxon>Alphaproteobacteria</taxon>
        <taxon>Sphingomonadales</taxon>
        <taxon>Sphingomonadaceae</taxon>
        <taxon>Parasphingorhabdus</taxon>
    </lineage>
</organism>
<dbReference type="Pfam" id="PF03963">
    <property type="entry name" value="FlgD"/>
    <property type="match status" value="1"/>
</dbReference>
<name>A0ABP3K1L5_9SPHN</name>
<protein>
    <recommendedName>
        <fullName evidence="2 5">Basal-body rod modification protein FlgD</fullName>
    </recommendedName>
</protein>
<evidence type="ECO:0000256" key="5">
    <source>
        <dbReference type="RuleBase" id="RU362076"/>
    </source>
</evidence>
<evidence type="ECO:0000256" key="2">
    <source>
        <dbReference type="ARBA" id="ARBA00016013"/>
    </source>
</evidence>
<dbReference type="InterPro" id="IPR025965">
    <property type="entry name" value="FlgD/Vpr_Ig-like"/>
</dbReference>
<evidence type="ECO:0000256" key="4">
    <source>
        <dbReference type="ARBA" id="ARBA00024746"/>
    </source>
</evidence>
<evidence type="ECO:0000313" key="9">
    <source>
        <dbReference type="Proteomes" id="UP001500713"/>
    </source>
</evidence>
<keyword evidence="3 5" id="KW-1005">Bacterial flagellum biogenesis</keyword>